<name>A0A9P8A3Y8_MORAP</name>
<dbReference type="AlphaFoldDB" id="A0A9P8A3Y8"/>
<dbReference type="PANTHER" id="PTHR13608">
    <property type="entry name" value="ARMADILLO-LIKE HELICAL DOMAIN-CONTAINING PROTEIN 3"/>
    <property type="match status" value="1"/>
</dbReference>
<protein>
    <recommendedName>
        <fullName evidence="6">Armadillo-like helical domain-containing protein</fullName>
    </recommendedName>
</protein>
<comment type="subcellular location">
    <subcellularLocation>
        <location evidence="1">Membrane</location>
    </subcellularLocation>
</comment>
<keyword evidence="4" id="KW-0472">Membrane</keyword>
<dbReference type="SUPFAM" id="SSF48371">
    <property type="entry name" value="ARM repeat"/>
    <property type="match status" value="1"/>
</dbReference>
<evidence type="ECO:0000256" key="2">
    <source>
        <dbReference type="ARBA" id="ARBA00022692"/>
    </source>
</evidence>
<feature type="region of interest" description="Disordered" evidence="5">
    <location>
        <begin position="416"/>
        <end position="436"/>
    </location>
</feature>
<dbReference type="InterPro" id="IPR016024">
    <property type="entry name" value="ARM-type_fold"/>
</dbReference>
<feature type="region of interest" description="Disordered" evidence="5">
    <location>
        <begin position="681"/>
        <end position="725"/>
    </location>
</feature>
<keyword evidence="2" id="KW-0812">Transmembrane</keyword>
<feature type="region of interest" description="Disordered" evidence="5">
    <location>
        <begin position="488"/>
        <end position="507"/>
    </location>
</feature>
<evidence type="ECO:0000256" key="4">
    <source>
        <dbReference type="ARBA" id="ARBA00023136"/>
    </source>
</evidence>
<comment type="caution">
    <text evidence="7">The sequence shown here is derived from an EMBL/GenBank/DDBJ whole genome shotgun (WGS) entry which is preliminary data.</text>
</comment>
<feature type="region of interest" description="Disordered" evidence="5">
    <location>
        <begin position="798"/>
        <end position="819"/>
    </location>
</feature>
<evidence type="ECO:0000313" key="7">
    <source>
        <dbReference type="EMBL" id="KAG9324418.1"/>
    </source>
</evidence>
<reference evidence="7" key="1">
    <citation type="submission" date="2021-07" db="EMBL/GenBank/DDBJ databases">
        <title>Draft genome of Mortierella alpina, strain LL118, isolated from an aspen leaf litter sample.</title>
        <authorList>
            <person name="Yang S."/>
            <person name="Vinatzer B.A."/>
        </authorList>
    </citation>
    <scope>NUCLEOTIDE SEQUENCE</scope>
    <source>
        <strain evidence="7">LL118</strain>
    </source>
</reference>
<keyword evidence="3" id="KW-1133">Transmembrane helix</keyword>
<dbReference type="Pfam" id="PF08427">
    <property type="entry name" value="ARMH3_C"/>
    <property type="match status" value="1"/>
</dbReference>
<evidence type="ECO:0000259" key="6">
    <source>
        <dbReference type="SMART" id="SM01158"/>
    </source>
</evidence>
<dbReference type="Proteomes" id="UP000717515">
    <property type="component" value="Unassembled WGS sequence"/>
</dbReference>
<dbReference type="SMART" id="SM01158">
    <property type="entry name" value="DUF1741"/>
    <property type="match status" value="1"/>
</dbReference>
<sequence length="874" mass="96957">MGALSGLSLPYVYCAAHLFHRPAIPFFSSSFPRPVRLSLALSAPHLPSFFAHNASDHPRATSLPTSCPFPSFEMQEMKVGPSSTKEHLLRPQTGQQMKLKEKFVEIYDMFLRGQDPAQGRDPDVFWDELFLIKVNESYLSSSLRQISEDQLLAIKDGINAIFLHAVQTMRDPLPQRRLHAMQTLTIVLGEIFRKKFHNWSFDVIHLLTGLSHADLVFRTLLQGLCDILDDETSLEIQIVALRLAIALACGNDNVNNNSLNEYFMQKDIFASLIKFFAKVESVDLAFEAMALLGLLANYNKYEARNPYLQHISVLRDEAVLQKMSMVIVHTCDKMRRSYIEVMDDDELSAVSKLTSALSYVTGMLWNPKSQDSSVTDTVFAQLPDGRVTVLLVFYDLVYTNKQFRDVFLNYTVSNTTASAPSSPGGQTPSLPATESNETGLGSFLSFASYLLQHNRTHRTAPYTHLCLIIMLILVEDSSSYPYLCSIPQSQDASPSTHPTPGQAATSMRNVRLCRQRQPVLPKVKQPRPMAAVLLDVILGFLKHNMKKKMQVDCFRIATAIIFALASRFKALRVRLPYHWAEVWNTLQGLVKFLQANAEKFKHVPEARDLVAETIDLVNYFVTFGDLIMPDPASLYALYYEIVRSGIDPFSDLTKEFSITVQPPLPAPLPHHDLTSRNRLNLASSPASPVTSPSASVLGSPTPAAASILSSPPPSPFHNPLRPTSPFSGASSQQRVVIICLSNINQVYTFFFTHLLAWRDANPTRSLGPDLVTTVIKNHYQDLTLVPLSLDAFLSQRQNGHPHGGGVRGHGGAGAPPPMGSAGPHPAWDGYSEVPGKVPFFRQLTRWVVSDLRTISKLNATCASYHGGNVASVAV</sequence>
<feature type="domain" description="Armadillo-like helical" evidence="6">
    <location>
        <begin position="521"/>
        <end position="855"/>
    </location>
</feature>
<dbReference type="GO" id="GO:0016020">
    <property type="term" value="C:membrane"/>
    <property type="evidence" value="ECO:0007669"/>
    <property type="project" value="UniProtKB-SubCell"/>
</dbReference>
<accession>A0A9P8A3Y8</accession>
<dbReference type="GO" id="GO:0005829">
    <property type="term" value="C:cytosol"/>
    <property type="evidence" value="ECO:0007669"/>
    <property type="project" value="TreeGrafter"/>
</dbReference>
<evidence type="ECO:0000256" key="5">
    <source>
        <dbReference type="SAM" id="MobiDB-lite"/>
    </source>
</evidence>
<dbReference type="PANTHER" id="PTHR13608:SF3">
    <property type="entry name" value="ARMADILLO-LIKE HELICAL DOMAIN-CONTAINING PROTEIN 3"/>
    <property type="match status" value="1"/>
</dbReference>
<evidence type="ECO:0000256" key="3">
    <source>
        <dbReference type="ARBA" id="ARBA00022989"/>
    </source>
</evidence>
<feature type="compositionally biased region" description="Gly residues" evidence="5">
    <location>
        <begin position="801"/>
        <end position="813"/>
    </location>
</feature>
<proteinExistence type="predicted"/>
<dbReference type="InterPro" id="IPR039868">
    <property type="entry name" value="ARMD3-like"/>
</dbReference>
<organism evidence="7 8">
    <name type="scientific">Mortierella alpina</name>
    <name type="common">Oleaginous fungus</name>
    <name type="synonym">Mortierella renispora</name>
    <dbReference type="NCBI Taxonomy" id="64518"/>
    <lineage>
        <taxon>Eukaryota</taxon>
        <taxon>Fungi</taxon>
        <taxon>Fungi incertae sedis</taxon>
        <taxon>Mucoromycota</taxon>
        <taxon>Mortierellomycotina</taxon>
        <taxon>Mortierellomycetes</taxon>
        <taxon>Mortierellales</taxon>
        <taxon>Mortierellaceae</taxon>
        <taxon>Mortierella</taxon>
    </lineage>
</organism>
<gene>
    <name evidence="7" type="ORF">KVV02_004438</name>
</gene>
<evidence type="ECO:0000313" key="8">
    <source>
        <dbReference type="Proteomes" id="UP000717515"/>
    </source>
</evidence>
<dbReference type="EMBL" id="JAIFTL010000067">
    <property type="protein sequence ID" value="KAG9324418.1"/>
    <property type="molecule type" value="Genomic_DNA"/>
</dbReference>
<feature type="compositionally biased region" description="Low complexity" evidence="5">
    <location>
        <begin position="682"/>
        <end position="709"/>
    </location>
</feature>
<evidence type="ECO:0000256" key="1">
    <source>
        <dbReference type="ARBA" id="ARBA00004370"/>
    </source>
</evidence>
<dbReference type="InterPro" id="IPR013636">
    <property type="entry name" value="ARMH3_C"/>
</dbReference>